<proteinExistence type="predicted"/>
<organism evidence="2">
    <name type="scientific">bioreactor metagenome</name>
    <dbReference type="NCBI Taxonomy" id="1076179"/>
    <lineage>
        <taxon>unclassified sequences</taxon>
        <taxon>metagenomes</taxon>
        <taxon>ecological metagenomes</taxon>
    </lineage>
</organism>
<feature type="region of interest" description="Disordered" evidence="1">
    <location>
        <begin position="1"/>
        <end position="153"/>
    </location>
</feature>
<protein>
    <submittedName>
        <fullName evidence="2">Uncharacterized protein</fullName>
    </submittedName>
</protein>
<sequence>MSSAVEPGNGKADAVIDEFLQELEEGHHGVAFLAQKEEDHQPSDGPHVGEEAAAEEGSRLGRGHAEQAGPRRCGSTPEDVAEGPDEGEKGDFRLPDLHDPEGADEGQRSKTQQHEALQKGPDSAEPFIGAEEALFEKTADSVPEQQARGDKGE</sequence>
<comment type="caution">
    <text evidence="2">The sequence shown here is derived from an EMBL/GenBank/DDBJ whole genome shotgun (WGS) entry which is preliminary data.</text>
</comment>
<dbReference type="EMBL" id="VSSQ01077039">
    <property type="protein sequence ID" value="MPN27227.1"/>
    <property type="molecule type" value="Genomic_DNA"/>
</dbReference>
<accession>A0A645GJZ7</accession>
<feature type="compositionally biased region" description="Basic and acidic residues" evidence="1">
    <location>
        <begin position="86"/>
        <end position="117"/>
    </location>
</feature>
<evidence type="ECO:0000313" key="2">
    <source>
        <dbReference type="EMBL" id="MPN27227.1"/>
    </source>
</evidence>
<feature type="compositionally biased region" description="Basic and acidic residues" evidence="1">
    <location>
        <begin position="35"/>
        <end position="65"/>
    </location>
</feature>
<gene>
    <name evidence="2" type="ORF">SDC9_174655</name>
</gene>
<dbReference type="AlphaFoldDB" id="A0A645GJZ7"/>
<evidence type="ECO:0000256" key="1">
    <source>
        <dbReference type="SAM" id="MobiDB-lite"/>
    </source>
</evidence>
<name>A0A645GJZ7_9ZZZZ</name>
<reference evidence="2" key="1">
    <citation type="submission" date="2019-08" db="EMBL/GenBank/DDBJ databases">
        <authorList>
            <person name="Kucharzyk K."/>
            <person name="Murdoch R.W."/>
            <person name="Higgins S."/>
            <person name="Loffler F."/>
        </authorList>
    </citation>
    <scope>NUCLEOTIDE SEQUENCE</scope>
</reference>